<evidence type="ECO:0000259" key="7">
    <source>
        <dbReference type="Pfam" id="PF08281"/>
    </source>
</evidence>
<dbReference type="InterPro" id="IPR013325">
    <property type="entry name" value="RNA_pol_sigma_r2"/>
</dbReference>
<evidence type="ECO:0000256" key="2">
    <source>
        <dbReference type="ARBA" id="ARBA00023015"/>
    </source>
</evidence>
<accession>A0A7W0CUS6</accession>
<dbReference type="SUPFAM" id="SSF88659">
    <property type="entry name" value="Sigma3 and sigma4 domains of RNA polymerase sigma factors"/>
    <property type="match status" value="1"/>
</dbReference>
<dbReference type="InterPro" id="IPR014284">
    <property type="entry name" value="RNA_pol_sigma-70_dom"/>
</dbReference>
<feature type="domain" description="RNA polymerase sigma factor 70 region 4 type 2" evidence="7">
    <location>
        <begin position="105"/>
        <end position="152"/>
    </location>
</feature>
<dbReference type="AlphaFoldDB" id="A0A7W0CUS6"/>
<dbReference type="InterPro" id="IPR013324">
    <property type="entry name" value="RNA_pol_sigma_r3/r4-like"/>
</dbReference>
<dbReference type="Gene3D" id="1.10.10.10">
    <property type="entry name" value="Winged helix-like DNA-binding domain superfamily/Winged helix DNA-binding domain"/>
    <property type="match status" value="1"/>
</dbReference>
<reference evidence="8 9" key="1">
    <citation type="submission" date="2020-07" db="EMBL/GenBank/DDBJ databases">
        <title>Genomic Encyclopedia of Type Strains, Phase IV (KMG-IV): sequencing the most valuable type-strain genomes for metagenomic binning, comparative biology and taxonomic classification.</title>
        <authorList>
            <person name="Goeker M."/>
        </authorList>
    </citation>
    <scope>NUCLEOTIDE SEQUENCE [LARGE SCALE GENOMIC DNA]</scope>
    <source>
        <strain evidence="8 9">DSM 45533</strain>
    </source>
</reference>
<dbReference type="EMBL" id="JACDUR010000012">
    <property type="protein sequence ID" value="MBA2897627.1"/>
    <property type="molecule type" value="Genomic_DNA"/>
</dbReference>
<dbReference type="InterPro" id="IPR013249">
    <property type="entry name" value="RNA_pol_sigma70_r4_t2"/>
</dbReference>
<dbReference type="InterPro" id="IPR014304">
    <property type="entry name" value="RNA_pol_sigma-Z"/>
</dbReference>
<evidence type="ECO:0000256" key="3">
    <source>
        <dbReference type="ARBA" id="ARBA00023082"/>
    </source>
</evidence>
<dbReference type="Gene3D" id="1.10.1740.10">
    <property type="match status" value="1"/>
</dbReference>
<gene>
    <name evidence="8" type="ORF">HNR30_009029</name>
</gene>
<name>A0A7W0CUS6_9ACTN</name>
<dbReference type="GO" id="GO:0006352">
    <property type="term" value="P:DNA-templated transcription initiation"/>
    <property type="evidence" value="ECO:0007669"/>
    <property type="project" value="InterPro"/>
</dbReference>
<dbReference type="SUPFAM" id="SSF88946">
    <property type="entry name" value="Sigma2 domain of RNA polymerase sigma factors"/>
    <property type="match status" value="1"/>
</dbReference>
<dbReference type="PANTHER" id="PTHR43133">
    <property type="entry name" value="RNA POLYMERASE ECF-TYPE SIGMA FACTO"/>
    <property type="match status" value="1"/>
</dbReference>
<proteinExistence type="inferred from homology"/>
<dbReference type="Proteomes" id="UP000530928">
    <property type="component" value="Unassembled WGS sequence"/>
</dbReference>
<sequence>MPPIDDGFRERLLAFISRRVERPQDAEDLLQEVYLKIARSAEGLRDRGRLEAWIYQIARNVITDHYRSAARAHQAHARKALDPTFTPEAADEDELLALTACLAPMVARLPAAYREAIELVEYGGLTQAEAAAKAGISVSGMKSRVQRGRTRLHEMLTACCQIALDTRTVTPRTACGCT</sequence>
<comment type="similarity">
    <text evidence="1">Belongs to the sigma-70 factor family. ECF subfamily.</text>
</comment>
<dbReference type="CDD" id="cd06171">
    <property type="entry name" value="Sigma70_r4"/>
    <property type="match status" value="1"/>
</dbReference>
<evidence type="ECO:0000256" key="5">
    <source>
        <dbReference type="NCBIfam" id="TIGR02959"/>
    </source>
</evidence>
<dbReference type="Pfam" id="PF08281">
    <property type="entry name" value="Sigma70_r4_2"/>
    <property type="match status" value="1"/>
</dbReference>
<comment type="caution">
    <text evidence="8">The sequence shown here is derived from an EMBL/GenBank/DDBJ whole genome shotgun (WGS) entry which is preliminary data.</text>
</comment>
<evidence type="ECO:0000256" key="4">
    <source>
        <dbReference type="ARBA" id="ARBA00023163"/>
    </source>
</evidence>
<dbReference type="RefSeq" id="WP_181616322.1">
    <property type="nucleotide sequence ID" value="NZ_BAABAM010000014.1"/>
</dbReference>
<dbReference type="PANTHER" id="PTHR43133:SF62">
    <property type="entry name" value="RNA POLYMERASE SIGMA FACTOR SIGZ"/>
    <property type="match status" value="1"/>
</dbReference>
<dbReference type="GO" id="GO:0003677">
    <property type="term" value="F:DNA binding"/>
    <property type="evidence" value="ECO:0007669"/>
    <property type="project" value="InterPro"/>
</dbReference>
<keyword evidence="4" id="KW-0804">Transcription</keyword>
<dbReference type="InterPro" id="IPR007627">
    <property type="entry name" value="RNA_pol_sigma70_r2"/>
</dbReference>
<evidence type="ECO:0000313" key="9">
    <source>
        <dbReference type="Proteomes" id="UP000530928"/>
    </source>
</evidence>
<dbReference type="GO" id="GO:0016987">
    <property type="term" value="F:sigma factor activity"/>
    <property type="evidence" value="ECO:0007669"/>
    <property type="project" value="UniProtKB-KW"/>
</dbReference>
<evidence type="ECO:0000256" key="1">
    <source>
        <dbReference type="ARBA" id="ARBA00010641"/>
    </source>
</evidence>
<dbReference type="Pfam" id="PF04542">
    <property type="entry name" value="Sigma70_r2"/>
    <property type="match status" value="1"/>
</dbReference>
<organism evidence="8 9">
    <name type="scientific">Nonomuraea soli</name>
    <dbReference type="NCBI Taxonomy" id="1032476"/>
    <lineage>
        <taxon>Bacteria</taxon>
        <taxon>Bacillati</taxon>
        <taxon>Actinomycetota</taxon>
        <taxon>Actinomycetes</taxon>
        <taxon>Streptosporangiales</taxon>
        <taxon>Streptosporangiaceae</taxon>
        <taxon>Nonomuraea</taxon>
    </lineage>
</organism>
<dbReference type="NCBIfam" id="TIGR02959">
    <property type="entry name" value="SigZ"/>
    <property type="match status" value="1"/>
</dbReference>
<keyword evidence="2" id="KW-0805">Transcription regulation</keyword>
<protein>
    <recommendedName>
        <fullName evidence="5">RNA polymerase sigma factor SigZ</fullName>
    </recommendedName>
</protein>
<keyword evidence="9" id="KW-1185">Reference proteome</keyword>
<evidence type="ECO:0000259" key="6">
    <source>
        <dbReference type="Pfam" id="PF04542"/>
    </source>
</evidence>
<dbReference type="NCBIfam" id="TIGR02937">
    <property type="entry name" value="sigma70-ECF"/>
    <property type="match status" value="1"/>
</dbReference>
<feature type="domain" description="RNA polymerase sigma-70 region 2" evidence="6">
    <location>
        <begin position="9"/>
        <end position="71"/>
    </location>
</feature>
<dbReference type="InterPro" id="IPR039425">
    <property type="entry name" value="RNA_pol_sigma-70-like"/>
</dbReference>
<dbReference type="InterPro" id="IPR036388">
    <property type="entry name" value="WH-like_DNA-bd_sf"/>
</dbReference>
<keyword evidence="3" id="KW-0731">Sigma factor</keyword>
<evidence type="ECO:0000313" key="8">
    <source>
        <dbReference type="EMBL" id="MBA2897627.1"/>
    </source>
</evidence>